<dbReference type="AlphaFoldDB" id="A0A1D6MTP5"/>
<protein>
    <submittedName>
        <fullName evidence="1">Uncharacterized protein</fullName>
    </submittedName>
</protein>
<evidence type="ECO:0000313" key="1">
    <source>
        <dbReference type="EMBL" id="ONM32259.1"/>
    </source>
</evidence>
<reference evidence="1" key="1">
    <citation type="submission" date="2015-12" db="EMBL/GenBank/DDBJ databases">
        <title>Update maize B73 reference genome by single molecule sequencing technologies.</title>
        <authorList>
            <consortium name="Maize Genome Sequencing Project"/>
            <person name="Ware D."/>
        </authorList>
    </citation>
    <scope>NUCLEOTIDE SEQUENCE [LARGE SCALE GENOMIC DNA]</scope>
    <source>
        <tissue evidence="1">Seedling</tissue>
    </source>
</reference>
<dbReference type="EMBL" id="CM007649">
    <property type="protein sequence ID" value="ONM32259.1"/>
    <property type="molecule type" value="Genomic_DNA"/>
</dbReference>
<accession>A0A1D6MTP5</accession>
<sequence length="47" mass="5607">MFITNFLRSTIMQHGLSMNLNTISFFYNVFYFYSYDSVVPIGYTYPC</sequence>
<gene>
    <name evidence="1" type="ORF">ZEAMMB73_Zm00001d040985</name>
</gene>
<organism evidence="1">
    <name type="scientific">Zea mays</name>
    <name type="common">Maize</name>
    <dbReference type="NCBI Taxonomy" id="4577"/>
    <lineage>
        <taxon>Eukaryota</taxon>
        <taxon>Viridiplantae</taxon>
        <taxon>Streptophyta</taxon>
        <taxon>Embryophyta</taxon>
        <taxon>Tracheophyta</taxon>
        <taxon>Spermatophyta</taxon>
        <taxon>Magnoliopsida</taxon>
        <taxon>Liliopsida</taxon>
        <taxon>Poales</taxon>
        <taxon>Poaceae</taxon>
        <taxon>PACMAD clade</taxon>
        <taxon>Panicoideae</taxon>
        <taxon>Andropogonodae</taxon>
        <taxon>Andropogoneae</taxon>
        <taxon>Tripsacinae</taxon>
        <taxon>Zea</taxon>
    </lineage>
</organism>
<name>A0A1D6MTP5_MAIZE</name>
<proteinExistence type="predicted"/>